<proteinExistence type="predicted"/>
<dbReference type="AlphaFoldDB" id="A0AAD6HVA7"/>
<dbReference type="EMBL" id="JAQJAN010000002">
    <property type="protein sequence ID" value="KAJ5738579.1"/>
    <property type="molecule type" value="Genomic_DNA"/>
</dbReference>
<comment type="caution">
    <text evidence="1">The sequence shown here is derived from an EMBL/GenBank/DDBJ whole genome shotgun (WGS) entry which is preliminary data.</text>
</comment>
<organism evidence="1 2">
    <name type="scientific">Penicillium malachiteum</name>
    <dbReference type="NCBI Taxonomy" id="1324776"/>
    <lineage>
        <taxon>Eukaryota</taxon>
        <taxon>Fungi</taxon>
        <taxon>Dikarya</taxon>
        <taxon>Ascomycota</taxon>
        <taxon>Pezizomycotina</taxon>
        <taxon>Eurotiomycetes</taxon>
        <taxon>Eurotiomycetidae</taxon>
        <taxon>Eurotiales</taxon>
        <taxon>Aspergillaceae</taxon>
        <taxon>Penicillium</taxon>
    </lineage>
</organism>
<sequence>MGKDIDTKWVQWLASRKNRGTSLPPTPLRDSNTLESRSTATSYFTLVSTTPDEQQTRRQGWLHTPSPSMDSSWMTWLFHKKQASKYQMTENGEVDLNKQTTLSELQLITTAPASVSRLESLCFPVHAFMNAESLPAVSNEPSVDLHAGMDLDLDLEYAVEILDY</sequence>
<evidence type="ECO:0000313" key="2">
    <source>
        <dbReference type="Proteomes" id="UP001215712"/>
    </source>
</evidence>
<name>A0AAD6HVA7_9EURO</name>
<reference evidence="1" key="2">
    <citation type="submission" date="2023-01" db="EMBL/GenBank/DDBJ databases">
        <authorList>
            <person name="Petersen C."/>
        </authorList>
    </citation>
    <scope>NUCLEOTIDE SEQUENCE</scope>
    <source>
        <strain evidence="1">IBT 17514</strain>
    </source>
</reference>
<protein>
    <submittedName>
        <fullName evidence="1">Uncharacterized protein</fullName>
    </submittedName>
</protein>
<keyword evidence="2" id="KW-1185">Reference proteome</keyword>
<gene>
    <name evidence="1" type="ORF">N7493_001734</name>
</gene>
<accession>A0AAD6HVA7</accession>
<reference evidence="1" key="1">
    <citation type="journal article" date="2023" name="IMA Fungus">
        <title>Comparative genomic study of the Penicillium genus elucidates a diverse pangenome and 15 lateral gene transfer events.</title>
        <authorList>
            <person name="Petersen C."/>
            <person name="Sorensen T."/>
            <person name="Nielsen M.R."/>
            <person name="Sondergaard T.E."/>
            <person name="Sorensen J.L."/>
            <person name="Fitzpatrick D.A."/>
            <person name="Frisvad J.C."/>
            <person name="Nielsen K.L."/>
        </authorList>
    </citation>
    <scope>NUCLEOTIDE SEQUENCE</scope>
    <source>
        <strain evidence="1">IBT 17514</strain>
    </source>
</reference>
<dbReference type="Proteomes" id="UP001215712">
    <property type="component" value="Unassembled WGS sequence"/>
</dbReference>
<evidence type="ECO:0000313" key="1">
    <source>
        <dbReference type="EMBL" id="KAJ5738579.1"/>
    </source>
</evidence>